<accession>A0A812UX89</accession>
<dbReference type="SUPFAM" id="SSF53335">
    <property type="entry name" value="S-adenosyl-L-methionine-dependent methyltransferases"/>
    <property type="match status" value="1"/>
</dbReference>
<dbReference type="InterPro" id="IPR029063">
    <property type="entry name" value="SAM-dependent_MTases_sf"/>
</dbReference>
<gene>
    <name evidence="2" type="ORF">SNAT2548_LOCUS33340</name>
</gene>
<evidence type="ECO:0000313" key="3">
    <source>
        <dbReference type="Proteomes" id="UP000604046"/>
    </source>
</evidence>
<protein>
    <submittedName>
        <fullName evidence="2">Uncharacterized protein</fullName>
    </submittedName>
</protein>
<feature type="chain" id="PRO_5032794199" evidence="1">
    <location>
        <begin position="20"/>
        <end position="417"/>
    </location>
</feature>
<proteinExistence type="predicted"/>
<dbReference type="Gene3D" id="3.40.50.150">
    <property type="entry name" value="Vaccinia Virus protein VP39"/>
    <property type="match status" value="1"/>
</dbReference>
<sequence length="417" mass="46479">MWLANVLQLFLALGTVSWAIHTPNVFMYEDWYWSELGYNRSGYDALVAVKGQADLPMKWDPQSTAPEFLGFLFWNLQVLYSCFLNLVLPRSETIALASSPACGTAPRMMRVPENICQERAVCKGGASMTKDSWGVVQNRSRALFSRFRRRMSVMEHLLSSVRAGSDTLSMQSTMSSIHAAAALLTTLPSMFLTCVDADRLLYDRADIFRKQSKDLMEQTYFAFMVDYTGGPQPSHVIFHPDGGHCGGRHQRAHVVRSLLDACLTMKAWTSSSVSPPSTCLSAVEVGTREGLTARHLLHTLPCLHLLSVDKLVLPEARVNLHMFGNRSTLWELTSEAAAEHLPPQSVDLVFIDALHTYEAAYQDILLWAPKVVPGGIVSGHDYSHYFPGVIRAVNEYVANLGGSVLHLGVDYVWWVRV</sequence>
<keyword evidence="3" id="KW-1185">Reference proteome</keyword>
<feature type="signal peptide" evidence="1">
    <location>
        <begin position="1"/>
        <end position="19"/>
    </location>
</feature>
<dbReference type="Pfam" id="PF13578">
    <property type="entry name" value="Methyltransf_24"/>
    <property type="match status" value="1"/>
</dbReference>
<organism evidence="2 3">
    <name type="scientific">Symbiodinium natans</name>
    <dbReference type="NCBI Taxonomy" id="878477"/>
    <lineage>
        <taxon>Eukaryota</taxon>
        <taxon>Sar</taxon>
        <taxon>Alveolata</taxon>
        <taxon>Dinophyceae</taxon>
        <taxon>Suessiales</taxon>
        <taxon>Symbiodiniaceae</taxon>
        <taxon>Symbiodinium</taxon>
    </lineage>
</organism>
<keyword evidence="1" id="KW-0732">Signal</keyword>
<reference evidence="2" key="1">
    <citation type="submission" date="2021-02" db="EMBL/GenBank/DDBJ databases">
        <authorList>
            <person name="Dougan E. K."/>
            <person name="Rhodes N."/>
            <person name="Thang M."/>
            <person name="Chan C."/>
        </authorList>
    </citation>
    <scope>NUCLEOTIDE SEQUENCE</scope>
</reference>
<dbReference type="OrthoDB" id="413756at2759"/>
<evidence type="ECO:0000313" key="2">
    <source>
        <dbReference type="EMBL" id="CAE7584636.1"/>
    </source>
</evidence>
<evidence type="ECO:0000256" key="1">
    <source>
        <dbReference type="SAM" id="SignalP"/>
    </source>
</evidence>
<name>A0A812UX89_9DINO</name>
<dbReference type="Proteomes" id="UP000604046">
    <property type="component" value="Unassembled WGS sequence"/>
</dbReference>
<comment type="caution">
    <text evidence="2">The sequence shown here is derived from an EMBL/GenBank/DDBJ whole genome shotgun (WGS) entry which is preliminary data.</text>
</comment>
<dbReference type="EMBL" id="CAJNDS010002751">
    <property type="protein sequence ID" value="CAE7584636.1"/>
    <property type="molecule type" value="Genomic_DNA"/>
</dbReference>
<dbReference type="AlphaFoldDB" id="A0A812UX89"/>